<dbReference type="AlphaFoldDB" id="A0A1G1VEZ7"/>
<dbReference type="SUPFAM" id="SSF48452">
    <property type="entry name" value="TPR-like"/>
    <property type="match status" value="1"/>
</dbReference>
<evidence type="ECO:0000313" key="2">
    <source>
        <dbReference type="Proteomes" id="UP000178659"/>
    </source>
</evidence>
<dbReference type="SMART" id="SM00028">
    <property type="entry name" value="TPR"/>
    <property type="match status" value="3"/>
</dbReference>
<protein>
    <recommendedName>
        <fullName evidence="3">MalT-like TPR region domain-containing protein</fullName>
    </recommendedName>
</protein>
<dbReference type="Proteomes" id="UP000178659">
    <property type="component" value="Unassembled WGS sequence"/>
</dbReference>
<dbReference type="Gene3D" id="1.25.40.10">
    <property type="entry name" value="Tetratricopeptide repeat domain"/>
    <property type="match status" value="2"/>
</dbReference>
<dbReference type="InterPro" id="IPR011990">
    <property type="entry name" value="TPR-like_helical_dom_sf"/>
</dbReference>
<reference evidence="1 2" key="1">
    <citation type="journal article" date="2016" name="Nat. Commun.">
        <title>Thousands of microbial genomes shed light on interconnected biogeochemical processes in an aquifer system.</title>
        <authorList>
            <person name="Anantharaman K."/>
            <person name="Brown C.T."/>
            <person name="Hug L.A."/>
            <person name="Sharon I."/>
            <person name="Castelle C.J."/>
            <person name="Probst A.J."/>
            <person name="Thomas B.C."/>
            <person name="Singh A."/>
            <person name="Wilkins M.J."/>
            <person name="Karaoz U."/>
            <person name="Brodie E.L."/>
            <person name="Williams K.H."/>
            <person name="Hubbard S.S."/>
            <person name="Banfield J.F."/>
        </authorList>
    </citation>
    <scope>NUCLEOTIDE SEQUENCE [LARGE SCALE GENOMIC DNA]</scope>
</reference>
<evidence type="ECO:0000313" key="1">
    <source>
        <dbReference type="EMBL" id="OGY13988.1"/>
    </source>
</evidence>
<comment type="caution">
    <text evidence="1">The sequence shown here is derived from an EMBL/GenBank/DDBJ whole genome shotgun (WGS) entry which is preliminary data.</text>
</comment>
<organism evidence="1 2">
    <name type="scientific">Candidatus Blackburnbacteria bacterium RIFCSPLOWO2_01_FULL_40_20</name>
    <dbReference type="NCBI Taxonomy" id="1797519"/>
    <lineage>
        <taxon>Bacteria</taxon>
        <taxon>Candidatus Blackburniibacteriota</taxon>
    </lineage>
</organism>
<dbReference type="EMBL" id="MHCC01000005">
    <property type="protein sequence ID" value="OGY13988.1"/>
    <property type="molecule type" value="Genomic_DNA"/>
</dbReference>
<name>A0A1G1VEZ7_9BACT</name>
<accession>A0A1G1VEZ7</accession>
<dbReference type="InterPro" id="IPR019734">
    <property type="entry name" value="TPR_rpt"/>
</dbReference>
<sequence length="342" mass="39604">MKIKKQLDSLIKDFALEAYLSKPPRDKVEEFEPTIVDNPSFEEAKNLDNNGKWKDSADHYYTIFTTTNDPLEKAESYIQLAQTLINLVKYIKARGFLLENKDNVLANLSEPDKTFFEARVFEKLGWINDYLGETKEAISNFSRARDLLSEKANKDDSILRIYETSNHFLGRLYTILAWQANETDTDKDTEKAIERFNESIQIYEKLRSRGKKDDAAEGFQYAWLARVHIMQGYHTQTEKDLEKMKELFETTVQERPGSGVLGYYHLLLGRLKFEQNDLKSSRENFAESLRINTEVLNYPSSQADALLGMALCDYSLGEIEKSKEETQKALFLNPSLLYRGYV</sequence>
<evidence type="ECO:0008006" key="3">
    <source>
        <dbReference type="Google" id="ProtNLM"/>
    </source>
</evidence>
<proteinExistence type="predicted"/>
<gene>
    <name evidence="1" type="ORF">A3A77_02800</name>
</gene>